<name>A0A291IRF4_9MOLU</name>
<dbReference type="EMBL" id="CP023668">
    <property type="protein sequence ID" value="ATG97369.1"/>
    <property type="molecule type" value="Genomic_DNA"/>
</dbReference>
<proteinExistence type="predicted"/>
<dbReference type="AlphaFoldDB" id="A0A291IRF4"/>
<reference evidence="1 2" key="1">
    <citation type="submission" date="2017-09" db="EMBL/GenBank/DDBJ databases">
        <title>SPAdes assembly of the Mesoplasma lactucae genome.</title>
        <authorList>
            <person name="Knight T.F."/>
            <person name="Rubinstein R."/>
            <person name="Citino T."/>
        </authorList>
    </citation>
    <scope>NUCLEOTIDE SEQUENCE [LARGE SCALE GENOMIC DNA]</scope>
    <source>
        <strain evidence="1 2">831-C4</strain>
    </source>
</reference>
<evidence type="ECO:0000313" key="2">
    <source>
        <dbReference type="Proteomes" id="UP000232227"/>
    </source>
</evidence>
<protein>
    <submittedName>
        <fullName evidence="1">Uncharacterized protein</fullName>
    </submittedName>
</protein>
<dbReference type="RefSeq" id="WP_096862657.1">
    <property type="nucleotide sequence ID" value="NZ_CP023668.1"/>
</dbReference>
<dbReference type="KEGG" id="mlac:CP520_01175"/>
<gene>
    <name evidence="1" type="ORF">CP520_01175</name>
</gene>
<accession>A0A291IRF4</accession>
<evidence type="ECO:0000313" key="1">
    <source>
        <dbReference type="EMBL" id="ATG97369.1"/>
    </source>
</evidence>
<organism evidence="1 2">
    <name type="scientific">Mesoplasma lactucae ATCC 49193</name>
    <dbReference type="NCBI Taxonomy" id="81460"/>
    <lineage>
        <taxon>Bacteria</taxon>
        <taxon>Bacillati</taxon>
        <taxon>Mycoplasmatota</taxon>
        <taxon>Mollicutes</taxon>
        <taxon>Entomoplasmatales</taxon>
        <taxon>Entomoplasmataceae</taxon>
        <taxon>Mesoplasma</taxon>
    </lineage>
</organism>
<keyword evidence="2" id="KW-1185">Reference proteome</keyword>
<dbReference type="Proteomes" id="UP000232227">
    <property type="component" value="Chromosome"/>
</dbReference>
<sequence length="217" mass="25363">MDAKYIALIVVVGVWLLSLLIFGILAFSFNAKHKVMSSDREKYFQEFDELKALNQDLIPLATDLKLRDGEELFVYEKMVRLYNDGIGKSKKQSRLYRKYNQNPDPDEDEDDRLWQTETGILRWTYSLKSTRHKFEQPDMKGPLIVTNERVLIVDGGKNLLIPIEDLIRVYPSMIPLGKEFYRGFMMTTKFGVYEVVNQNIETVVVLQELIERGKENE</sequence>